<dbReference type="HOGENOM" id="CLU_2456085_0_0_1"/>
<sequence>MLPSELKLHCLETVTDQHTQDCDEEKSRFVATRRRDDRKQNMRVRRLVIQQIEILDEIILKGGETWHKFVASSKTEQWSLFILSRVAIN</sequence>
<reference evidence="1 2" key="1">
    <citation type="submission" date="2014-04" db="EMBL/GenBank/DDBJ databases">
        <authorList>
            <consortium name="DOE Joint Genome Institute"/>
            <person name="Kuo A."/>
            <person name="Kohler A."/>
            <person name="Nagy L.G."/>
            <person name="Floudas D."/>
            <person name="Copeland A."/>
            <person name="Barry K.W."/>
            <person name="Cichocki N."/>
            <person name="Veneault-Fourrey C."/>
            <person name="LaButti K."/>
            <person name="Lindquist E.A."/>
            <person name="Lipzen A."/>
            <person name="Lundell T."/>
            <person name="Morin E."/>
            <person name="Murat C."/>
            <person name="Sun H."/>
            <person name="Tunlid A."/>
            <person name="Henrissat B."/>
            <person name="Grigoriev I.V."/>
            <person name="Hibbett D.S."/>
            <person name="Martin F."/>
            <person name="Nordberg H.P."/>
            <person name="Cantor M.N."/>
            <person name="Hua S.X."/>
        </authorList>
    </citation>
    <scope>NUCLEOTIDE SEQUENCE [LARGE SCALE GENOMIC DNA]</scope>
    <source>
        <strain evidence="1 2">Foug A</strain>
    </source>
</reference>
<dbReference type="InParanoid" id="A0A0C3AVP8"/>
<evidence type="ECO:0000313" key="1">
    <source>
        <dbReference type="EMBL" id="KIM69032.1"/>
    </source>
</evidence>
<dbReference type="Proteomes" id="UP000053989">
    <property type="component" value="Unassembled WGS sequence"/>
</dbReference>
<organism evidence="1 2">
    <name type="scientific">Scleroderma citrinum Foug A</name>
    <dbReference type="NCBI Taxonomy" id="1036808"/>
    <lineage>
        <taxon>Eukaryota</taxon>
        <taxon>Fungi</taxon>
        <taxon>Dikarya</taxon>
        <taxon>Basidiomycota</taxon>
        <taxon>Agaricomycotina</taxon>
        <taxon>Agaricomycetes</taxon>
        <taxon>Agaricomycetidae</taxon>
        <taxon>Boletales</taxon>
        <taxon>Sclerodermatineae</taxon>
        <taxon>Sclerodermataceae</taxon>
        <taxon>Scleroderma</taxon>
    </lineage>
</organism>
<reference evidence="2" key="2">
    <citation type="submission" date="2015-01" db="EMBL/GenBank/DDBJ databases">
        <title>Evolutionary Origins and Diversification of the Mycorrhizal Mutualists.</title>
        <authorList>
            <consortium name="DOE Joint Genome Institute"/>
            <consortium name="Mycorrhizal Genomics Consortium"/>
            <person name="Kohler A."/>
            <person name="Kuo A."/>
            <person name="Nagy L.G."/>
            <person name="Floudas D."/>
            <person name="Copeland A."/>
            <person name="Barry K.W."/>
            <person name="Cichocki N."/>
            <person name="Veneault-Fourrey C."/>
            <person name="LaButti K."/>
            <person name="Lindquist E.A."/>
            <person name="Lipzen A."/>
            <person name="Lundell T."/>
            <person name="Morin E."/>
            <person name="Murat C."/>
            <person name="Riley R."/>
            <person name="Ohm R."/>
            <person name="Sun H."/>
            <person name="Tunlid A."/>
            <person name="Henrissat B."/>
            <person name="Grigoriev I.V."/>
            <person name="Hibbett D.S."/>
            <person name="Martin F."/>
        </authorList>
    </citation>
    <scope>NUCLEOTIDE SEQUENCE [LARGE SCALE GENOMIC DNA]</scope>
    <source>
        <strain evidence="2">Foug A</strain>
    </source>
</reference>
<accession>A0A0C3AVP8</accession>
<evidence type="ECO:0000313" key="2">
    <source>
        <dbReference type="Proteomes" id="UP000053989"/>
    </source>
</evidence>
<proteinExistence type="predicted"/>
<gene>
    <name evidence="1" type="ORF">SCLCIDRAFT_1208444</name>
</gene>
<protein>
    <submittedName>
        <fullName evidence="1">Uncharacterized protein</fullName>
    </submittedName>
</protein>
<dbReference type="EMBL" id="KN822007">
    <property type="protein sequence ID" value="KIM69032.1"/>
    <property type="molecule type" value="Genomic_DNA"/>
</dbReference>
<name>A0A0C3AVP8_9AGAM</name>
<dbReference type="AlphaFoldDB" id="A0A0C3AVP8"/>
<keyword evidence="2" id="KW-1185">Reference proteome</keyword>